<reference evidence="2" key="1">
    <citation type="journal article" date="2023" name="G3 (Bethesda)">
        <title>Whole genome assemblies of Zophobas morio and Tenebrio molitor.</title>
        <authorList>
            <person name="Kaur S."/>
            <person name="Stinson S.A."/>
            <person name="diCenzo G.C."/>
        </authorList>
    </citation>
    <scope>NUCLEOTIDE SEQUENCE</scope>
    <source>
        <strain evidence="2">QUZm001</strain>
    </source>
</reference>
<feature type="transmembrane region" description="Helical" evidence="1">
    <location>
        <begin position="27"/>
        <end position="44"/>
    </location>
</feature>
<name>A0AA38HSN1_9CUCU</name>
<gene>
    <name evidence="2" type="ORF">Zmor_025039</name>
</gene>
<evidence type="ECO:0000313" key="2">
    <source>
        <dbReference type="EMBL" id="KAJ3642236.1"/>
    </source>
</evidence>
<dbReference type="PANTHER" id="PTHR10796">
    <property type="entry name" value="PATCHED-RELATED"/>
    <property type="match status" value="1"/>
</dbReference>
<comment type="caution">
    <text evidence="2">The sequence shown here is derived from an EMBL/GenBank/DDBJ whole genome shotgun (WGS) entry which is preliminary data.</text>
</comment>
<dbReference type="AlphaFoldDB" id="A0AA38HSN1"/>
<dbReference type="Proteomes" id="UP001168821">
    <property type="component" value="Unassembled WGS sequence"/>
</dbReference>
<evidence type="ECO:0000313" key="3">
    <source>
        <dbReference type="Proteomes" id="UP001168821"/>
    </source>
</evidence>
<dbReference type="GO" id="GO:0030659">
    <property type="term" value="C:cytoplasmic vesicle membrane"/>
    <property type="evidence" value="ECO:0007669"/>
    <property type="project" value="TreeGrafter"/>
</dbReference>
<keyword evidence="1" id="KW-0812">Transmembrane</keyword>
<keyword evidence="3" id="KW-1185">Reference proteome</keyword>
<organism evidence="2 3">
    <name type="scientific">Zophobas morio</name>
    <dbReference type="NCBI Taxonomy" id="2755281"/>
    <lineage>
        <taxon>Eukaryota</taxon>
        <taxon>Metazoa</taxon>
        <taxon>Ecdysozoa</taxon>
        <taxon>Arthropoda</taxon>
        <taxon>Hexapoda</taxon>
        <taxon>Insecta</taxon>
        <taxon>Pterygota</taxon>
        <taxon>Neoptera</taxon>
        <taxon>Endopterygota</taxon>
        <taxon>Coleoptera</taxon>
        <taxon>Polyphaga</taxon>
        <taxon>Cucujiformia</taxon>
        <taxon>Tenebrionidae</taxon>
        <taxon>Zophobas</taxon>
    </lineage>
</organism>
<dbReference type="InterPro" id="IPR051697">
    <property type="entry name" value="Patched_domain-protein"/>
</dbReference>
<evidence type="ECO:0008006" key="4">
    <source>
        <dbReference type="Google" id="ProtNLM"/>
    </source>
</evidence>
<sequence>MVGLKIVDEILNKSFYKLGLLVGRHPGYFLIVPVLLTLLGITGFQRIHTNIDPEYLFSPINGEGKIERSIVESFFKVNYTSKFNVARITRAGNKDDPWEAAPWPTDPVPLRLSGRFGRVIVTSKDGNKNLLRTVVWKELRLLDGIIQNMTVYHDDDYFTYKDICARWMSDCFQNDILNLDYIMDDVSGHSRFSHSSRNQGQAKCMALSREVTGCSPISPTSECWTRSSGS</sequence>
<proteinExistence type="predicted"/>
<dbReference type="EMBL" id="JALNTZ010000008">
    <property type="protein sequence ID" value="KAJ3642236.1"/>
    <property type="molecule type" value="Genomic_DNA"/>
</dbReference>
<protein>
    <recommendedName>
        <fullName evidence="4">Patched domain-containing protein 3</fullName>
    </recommendedName>
</protein>
<evidence type="ECO:0000256" key="1">
    <source>
        <dbReference type="SAM" id="Phobius"/>
    </source>
</evidence>
<dbReference type="GO" id="GO:0005886">
    <property type="term" value="C:plasma membrane"/>
    <property type="evidence" value="ECO:0007669"/>
    <property type="project" value="TreeGrafter"/>
</dbReference>
<dbReference type="PANTHER" id="PTHR10796:SF92">
    <property type="entry name" value="PATCHED-RELATED, ISOFORM A"/>
    <property type="match status" value="1"/>
</dbReference>
<keyword evidence="1" id="KW-0472">Membrane</keyword>
<keyword evidence="1" id="KW-1133">Transmembrane helix</keyword>
<accession>A0AA38HSN1</accession>